<evidence type="ECO:0000313" key="4">
    <source>
        <dbReference type="Proteomes" id="UP000323454"/>
    </source>
</evidence>
<feature type="transmembrane region" description="Helical" evidence="2">
    <location>
        <begin position="14"/>
        <end position="36"/>
    </location>
</feature>
<gene>
    <name evidence="3" type="ORF">F0L68_41105</name>
</gene>
<reference evidence="3 4" key="2">
    <citation type="submission" date="2019-09" db="EMBL/GenBank/DDBJ databases">
        <authorList>
            <person name="Jin C."/>
        </authorList>
    </citation>
    <scope>NUCLEOTIDE SEQUENCE [LARGE SCALE GENOMIC DNA]</scope>
    <source>
        <strain evidence="3 4">AN110305</strain>
    </source>
</reference>
<keyword evidence="2" id="KW-0472">Membrane</keyword>
<proteinExistence type="predicted"/>
<evidence type="ECO:0000256" key="1">
    <source>
        <dbReference type="SAM" id="MobiDB-lite"/>
    </source>
</evidence>
<evidence type="ECO:0000256" key="2">
    <source>
        <dbReference type="SAM" id="Phobius"/>
    </source>
</evidence>
<name>A0A5B2W445_9PSEU</name>
<dbReference type="Proteomes" id="UP000323454">
    <property type="component" value="Unassembled WGS sequence"/>
</dbReference>
<feature type="region of interest" description="Disordered" evidence="1">
    <location>
        <begin position="195"/>
        <end position="232"/>
    </location>
</feature>
<organism evidence="3 4">
    <name type="scientific">Solihabitans fulvus</name>
    <dbReference type="NCBI Taxonomy" id="1892852"/>
    <lineage>
        <taxon>Bacteria</taxon>
        <taxon>Bacillati</taxon>
        <taxon>Actinomycetota</taxon>
        <taxon>Actinomycetes</taxon>
        <taxon>Pseudonocardiales</taxon>
        <taxon>Pseudonocardiaceae</taxon>
        <taxon>Solihabitans</taxon>
    </lineage>
</organism>
<comment type="caution">
    <text evidence="3">The sequence shown here is derived from an EMBL/GenBank/DDBJ whole genome shotgun (WGS) entry which is preliminary data.</text>
</comment>
<dbReference type="AlphaFoldDB" id="A0A5B2W445"/>
<feature type="compositionally biased region" description="Low complexity" evidence="1">
    <location>
        <begin position="209"/>
        <end position="219"/>
    </location>
</feature>
<keyword evidence="2" id="KW-1133">Transmembrane helix</keyword>
<dbReference type="OrthoDB" id="3700439at2"/>
<evidence type="ECO:0000313" key="3">
    <source>
        <dbReference type="EMBL" id="KAA2245904.1"/>
    </source>
</evidence>
<keyword evidence="4" id="KW-1185">Reference proteome</keyword>
<sequence>MADSNLAFLGLNTVAWQGIGTMIATAAFVVALSVGWSQLASARRTRLEQARPYIVVDILPGNASPKMFDLVITNVGKTPAYGLEIAFDPPPRRAIEETGFELSNTRILTEPTPMFAPGREFRMFFDSAVDRYNSSEPMRFRVTSTYRDSRNKRYSEHATIDFDVHRGAMYTEVYGVHDAVGHLKTIAVALDKVVDRSSGPEGRDPRTGPRWAPRRASISSRRRRAPSLPGLR</sequence>
<keyword evidence="2" id="KW-0812">Transmembrane</keyword>
<protein>
    <submittedName>
        <fullName evidence="3">Uncharacterized protein</fullName>
    </submittedName>
</protein>
<accession>A0A5B2W445</accession>
<dbReference type="RefSeq" id="WP_149855335.1">
    <property type="nucleotide sequence ID" value="NZ_VUOB01000175.1"/>
</dbReference>
<dbReference type="EMBL" id="VUOB01000175">
    <property type="protein sequence ID" value="KAA2245904.1"/>
    <property type="molecule type" value="Genomic_DNA"/>
</dbReference>
<reference evidence="3 4" key="1">
    <citation type="submission" date="2019-09" db="EMBL/GenBank/DDBJ databases">
        <title>Goodfellowia gen. nov., a new genus of the Pseudonocardineae related to Actinoalloteichus, containing Goodfellowia coeruleoviolacea gen. nov., comb. nov. gen. nov., comb. nov.</title>
        <authorList>
            <person name="Labeda D."/>
        </authorList>
    </citation>
    <scope>NUCLEOTIDE SEQUENCE [LARGE SCALE GENOMIC DNA]</scope>
    <source>
        <strain evidence="3 4">AN110305</strain>
    </source>
</reference>